<dbReference type="InterPro" id="IPR013520">
    <property type="entry name" value="Ribonucl_H"/>
</dbReference>
<dbReference type="Proteomes" id="UP000606494">
    <property type="component" value="Unassembled WGS sequence"/>
</dbReference>
<dbReference type="SMART" id="SM00479">
    <property type="entry name" value="EXOIII"/>
    <property type="match status" value="1"/>
</dbReference>
<reference evidence="5 6" key="1">
    <citation type="submission" date="2020-08" db="EMBL/GenBank/DDBJ databases">
        <title>Sphingobacterium sp. DN00404 isolated from aquaculture water.</title>
        <authorList>
            <person name="Zhang M."/>
        </authorList>
    </citation>
    <scope>NUCLEOTIDE SEQUENCE [LARGE SCALE GENOMIC DNA]</scope>
    <source>
        <strain evidence="5 6">KCTC 32294</strain>
    </source>
</reference>
<gene>
    <name evidence="5" type="ORF">H8B17_14325</name>
</gene>
<dbReference type="SUPFAM" id="SSF53098">
    <property type="entry name" value="Ribonuclease H-like"/>
    <property type="match status" value="1"/>
</dbReference>
<dbReference type="RefSeq" id="WP_190309920.1">
    <property type="nucleotide sequence ID" value="NZ_JACNYK010000004.1"/>
</dbReference>
<name>A0ABR7Y631_9SPHI</name>
<keyword evidence="3 5" id="KW-0269">Exonuclease</keyword>
<evidence type="ECO:0000313" key="5">
    <source>
        <dbReference type="EMBL" id="MBD1426759.1"/>
    </source>
</evidence>
<dbReference type="Pfam" id="PF00929">
    <property type="entry name" value="RNase_T"/>
    <property type="match status" value="1"/>
</dbReference>
<sequence>MKDYLLFIDTETSGIPQRWKRPYSDKKNWPHVIQVAWIVYSANGTEIKRTSKYIYEEDIDITSASYQVHGITRTFLKQHGDKRKVVLRKLAHDIQKYKPLIIGHFVELDVQVLSADYYRANLPNPFIGHSFFCTMLDSEKYAANPSINYLRLPQLHEYLFDKLLTEIHEAEQDASATAKCFFELRNRHEITPLDMERQQKMFSQKLNFLDKQNS</sequence>
<dbReference type="EMBL" id="JACNYK010000004">
    <property type="protein sequence ID" value="MBD1426759.1"/>
    <property type="molecule type" value="Genomic_DNA"/>
</dbReference>
<keyword evidence="1" id="KW-0540">Nuclease</keyword>
<evidence type="ECO:0000256" key="3">
    <source>
        <dbReference type="ARBA" id="ARBA00022839"/>
    </source>
</evidence>
<dbReference type="PANTHER" id="PTHR30231:SF4">
    <property type="entry name" value="PROTEIN NEN2"/>
    <property type="match status" value="1"/>
</dbReference>
<dbReference type="CDD" id="cd06127">
    <property type="entry name" value="DEDDh"/>
    <property type="match status" value="1"/>
</dbReference>
<dbReference type="GO" id="GO:0004527">
    <property type="term" value="F:exonuclease activity"/>
    <property type="evidence" value="ECO:0007669"/>
    <property type="project" value="UniProtKB-KW"/>
</dbReference>
<evidence type="ECO:0000256" key="2">
    <source>
        <dbReference type="ARBA" id="ARBA00022801"/>
    </source>
</evidence>
<proteinExistence type="predicted"/>
<evidence type="ECO:0000259" key="4">
    <source>
        <dbReference type="SMART" id="SM00479"/>
    </source>
</evidence>
<evidence type="ECO:0000313" key="6">
    <source>
        <dbReference type="Proteomes" id="UP000606494"/>
    </source>
</evidence>
<protein>
    <submittedName>
        <fullName evidence="5">3'-5' exonuclease</fullName>
    </submittedName>
</protein>
<dbReference type="InterPro" id="IPR012337">
    <property type="entry name" value="RNaseH-like_sf"/>
</dbReference>
<dbReference type="InterPro" id="IPR036397">
    <property type="entry name" value="RNaseH_sf"/>
</dbReference>
<dbReference type="PANTHER" id="PTHR30231">
    <property type="entry name" value="DNA POLYMERASE III SUBUNIT EPSILON"/>
    <property type="match status" value="1"/>
</dbReference>
<organism evidence="5 6">
    <name type="scientific">Sphingobacterium arenae</name>
    <dbReference type="NCBI Taxonomy" id="1280598"/>
    <lineage>
        <taxon>Bacteria</taxon>
        <taxon>Pseudomonadati</taxon>
        <taxon>Bacteroidota</taxon>
        <taxon>Sphingobacteriia</taxon>
        <taxon>Sphingobacteriales</taxon>
        <taxon>Sphingobacteriaceae</taxon>
        <taxon>Sphingobacterium</taxon>
    </lineage>
</organism>
<keyword evidence="2" id="KW-0378">Hydrolase</keyword>
<evidence type="ECO:0000256" key="1">
    <source>
        <dbReference type="ARBA" id="ARBA00022722"/>
    </source>
</evidence>
<comment type="caution">
    <text evidence="5">The sequence shown here is derived from an EMBL/GenBank/DDBJ whole genome shotgun (WGS) entry which is preliminary data.</text>
</comment>
<accession>A0ABR7Y631</accession>
<dbReference type="Gene3D" id="3.30.420.10">
    <property type="entry name" value="Ribonuclease H-like superfamily/Ribonuclease H"/>
    <property type="match status" value="1"/>
</dbReference>
<keyword evidence="6" id="KW-1185">Reference proteome</keyword>
<feature type="domain" description="Exonuclease" evidence="4">
    <location>
        <begin position="4"/>
        <end position="190"/>
    </location>
</feature>